<dbReference type="Pfam" id="PF00583">
    <property type="entry name" value="Acetyltransf_1"/>
    <property type="match status" value="1"/>
</dbReference>
<dbReference type="Proteomes" id="UP001346877">
    <property type="component" value="Chromosome"/>
</dbReference>
<dbReference type="SUPFAM" id="SSF55729">
    <property type="entry name" value="Acyl-CoA N-acyltransferases (Nat)"/>
    <property type="match status" value="1"/>
</dbReference>
<name>A0ABZ1PG99_9ACTN</name>
<feature type="domain" description="N-acetyltransferase" evidence="3">
    <location>
        <begin position="7"/>
        <end position="165"/>
    </location>
</feature>
<dbReference type="InterPro" id="IPR000182">
    <property type="entry name" value="GNAT_dom"/>
</dbReference>
<keyword evidence="2" id="KW-0012">Acyltransferase</keyword>
<evidence type="ECO:0000256" key="1">
    <source>
        <dbReference type="ARBA" id="ARBA00022679"/>
    </source>
</evidence>
<dbReference type="Gene3D" id="3.40.630.30">
    <property type="match status" value="1"/>
</dbReference>
<protein>
    <submittedName>
        <fullName evidence="4">GNAT family N-acetyltransferase</fullName>
    </submittedName>
</protein>
<proteinExistence type="predicted"/>
<reference evidence="4 5" key="1">
    <citation type="submission" date="2022-10" db="EMBL/GenBank/DDBJ databases">
        <title>The complete genomes of actinobacterial strains from the NBC collection.</title>
        <authorList>
            <person name="Joergensen T.S."/>
            <person name="Alvarez Arevalo M."/>
            <person name="Sterndorff E.B."/>
            <person name="Faurdal D."/>
            <person name="Vuksanovic O."/>
            <person name="Mourched A.-S."/>
            <person name="Charusanti P."/>
            <person name="Shaw S."/>
            <person name="Blin K."/>
            <person name="Weber T."/>
        </authorList>
    </citation>
    <scope>NUCLEOTIDE SEQUENCE [LARGE SCALE GENOMIC DNA]</scope>
    <source>
        <strain evidence="4 5">NBC_00396</strain>
    </source>
</reference>
<keyword evidence="1" id="KW-0808">Transferase</keyword>
<dbReference type="PANTHER" id="PTHR43877">
    <property type="entry name" value="AMINOALKYLPHOSPHONATE N-ACETYLTRANSFERASE-RELATED-RELATED"/>
    <property type="match status" value="1"/>
</dbReference>
<sequence length="165" mass="17844">MMQESPLTVRPARLADVASLVELRLSNAQAHLALDAAIYRVPQRDAVVRHFTAMLTDEAGQDGVLVAEARDGQVVGMVEVLRHSDPPEHQILRPEPSAQVHTVVLPDARGLGVGSALLTAAERWASGRGITYVSAGIHHRNVDAVRFYSRHGYTDAGLSLGKRVD</sequence>
<dbReference type="InterPro" id="IPR016181">
    <property type="entry name" value="Acyl_CoA_acyltransferase"/>
</dbReference>
<dbReference type="RefSeq" id="WP_088950311.1">
    <property type="nucleotide sequence ID" value="NZ_CP107941.1"/>
</dbReference>
<evidence type="ECO:0000313" key="5">
    <source>
        <dbReference type="Proteomes" id="UP001346877"/>
    </source>
</evidence>
<gene>
    <name evidence="4" type="ORF">OG375_30710</name>
</gene>
<accession>A0ABZ1PG99</accession>
<evidence type="ECO:0000313" key="4">
    <source>
        <dbReference type="EMBL" id="WUI82193.1"/>
    </source>
</evidence>
<evidence type="ECO:0000256" key="2">
    <source>
        <dbReference type="ARBA" id="ARBA00023315"/>
    </source>
</evidence>
<dbReference type="InterPro" id="IPR050832">
    <property type="entry name" value="Bact_Acetyltransf"/>
</dbReference>
<keyword evidence="5" id="KW-1185">Reference proteome</keyword>
<organism evidence="4 5">
    <name type="scientific">Micromonospora zamorensis</name>
    <dbReference type="NCBI Taxonomy" id="709883"/>
    <lineage>
        <taxon>Bacteria</taxon>
        <taxon>Bacillati</taxon>
        <taxon>Actinomycetota</taxon>
        <taxon>Actinomycetes</taxon>
        <taxon>Micromonosporales</taxon>
        <taxon>Micromonosporaceae</taxon>
        <taxon>Micromonospora</taxon>
    </lineage>
</organism>
<dbReference type="GeneID" id="99763049"/>
<dbReference type="PANTHER" id="PTHR43877:SF2">
    <property type="entry name" value="AMINOALKYLPHOSPHONATE N-ACETYLTRANSFERASE-RELATED"/>
    <property type="match status" value="1"/>
</dbReference>
<dbReference type="CDD" id="cd04301">
    <property type="entry name" value="NAT_SF"/>
    <property type="match status" value="1"/>
</dbReference>
<evidence type="ECO:0000259" key="3">
    <source>
        <dbReference type="PROSITE" id="PS51186"/>
    </source>
</evidence>
<dbReference type="PROSITE" id="PS51186">
    <property type="entry name" value="GNAT"/>
    <property type="match status" value="1"/>
</dbReference>
<dbReference type="EMBL" id="CP107941">
    <property type="protein sequence ID" value="WUI82193.1"/>
    <property type="molecule type" value="Genomic_DNA"/>
</dbReference>